<dbReference type="HOGENOM" id="CLU_3118064_0_0_0"/>
<proteinExistence type="predicted"/>
<accession>A0A068NNJ7</accession>
<protein>
    <submittedName>
        <fullName evidence="1">Uncharacterized protein</fullName>
    </submittedName>
</protein>
<dbReference type="KEGG" id="fgi:OP10G_1658"/>
<name>A0A068NNJ7_FIMGI</name>
<dbReference type="AlphaFoldDB" id="A0A068NNJ7"/>
<gene>
    <name evidence="1" type="ORF">OP10G_1658</name>
</gene>
<evidence type="ECO:0000313" key="1">
    <source>
        <dbReference type="EMBL" id="AIE85026.1"/>
    </source>
</evidence>
<dbReference type="Proteomes" id="UP000027982">
    <property type="component" value="Chromosome"/>
</dbReference>
<dbReference type="EMBL" id="CP007139">
    <property type="protein sequence ID" value="AIE85026.1"/>
    <property type="molecule type" value="Genomic_DNA"/>
</dbReference>
<organism evidence="1 2">
    <name type="scientific">Fimbriimonas ginsengisoli Gsoil 348</name>
    <dbReference type="NCBI Taxonomy" id="661478"/>
    <lineage>
        <taxon>Bacteria</taxon>
        <taxon>Bacillati</taxon>
        <taxon>Armatimonadota</taxon>
        <taxon>Fimbriimonadia</taxon>
        <taxon>Fimbriimonadales</taxon>
        <taxon>Fimbriimonadaceae</taxon>
        <taxon>Fimbriimonas</taxon>
    </lineage>
</organism>
<keyword evidence="2" id="KW-1185">Reference proteome</keyword>
<reference evidence="1 2" key="1">
    <citation type="journal article" date="2014" name="PLoS ONE">
        <title>The first complete genome sequence of the class fimbriimonadia in the phylum armatimonadetes.</title>
        <authorList>
            <person name="Hu Z.Y."/>
            <person name="Wang Y.Z."/>
            <person name="Im W.T."/>
            <person name="Wang S.Y."/>
            <person name="Zhao G.P."/>
            <person name="Zheng H.J."/>
            <person name="Quan Z.X."/>
        </authorList>
    </citation>
    <scope>NUCLEOTIDE SEQUENCE [LARGE SCALE GENOMIC DNA]</scope>
    <source>
        <strain evidence="1">Gsoil 348</strain>
    </source>
</reference>
<evidence type="ECO:0000313" key="2">
    <source>
        <dbReference type="Proteomes" id="UP000027982"/>
    </source>
</evidence>
<sequence length="50" mass="5280">MSIYPLRGLKEACNGSADFSSLVPSGFSPRFGKASTEVDAACELKLALPF</sequence>